<feature type="domain" description="LD-carboxypeptidase C-terminal" evidence="4">
    <location>
        <begin position="167"/>
        <end position="280"/>
    </location>
</feature>
<accession>A0ABQ2IWS2</accession>
<dbReference type="EMBL" id="BMNC01000032">
    <property type="protein sequence ID" value="GGN29505.1"/>
    <property type="molecule type" value="Genomic_DNA"/>
</dbReference>
<dbReference type="PANTHER" id="PTHR30237">
    <property type="entry name" value="MURAMOYLTETRAPEPTIDE CARBOXYPEPTIDASE"/>
    <property type="match status" value="1"/>
</dbReference>
<evidence type="ECO:0000313" key="6">
    <source>
        <dbReference type="Proteomes" id="UP000597656"/>
    </source>
</evidence>
<dbReference type="InterPro" id="IPR040449">
    <property type="entry name" value="Peptidase_S66_N"/>
</dbReference>
<evidence type="ECO:0000256" key="2">
    <source>
        <dbReference type="ARBA" id="ARBA00022801"/>
    </source>
</evidence>
<organism evidence="5 6">
    <name type="scientific">Lentzea pudingi</name>
    <dbReference type="NCBI Taxonomy" id="1789439"/>
    <lineage>
        <taxon>Bacteria</taxon>
        <taxon>Bacillati</taxon>
        <taxon>Actinomycetota</taxon>
        <taxon>Actinomycetes</taxon>
        <taxon>Pseudonocardiales</taxon>
        <taxon>Pseudonocardiaceae</taxon>
        <taxon>Lentzea</taxon>
    </lineage>
</organism>
<dbReference type="Gene3D" id="3.40.50.10740">
    <property type="entry name" value="Class I glutamine amidotransferase-like"/>
    <property type="match status" value="1"/>
</dbReference>
<evidence type="ECO:0000259" key="3">
    <source>
        <dbReference type="Pfam" id="PF02016"/>
    </source>
</evidence>
<dbReference type="SUPFAM" id="SSF52317">
    <property type="entry name" value="Class I glutamine amidotransferase-like"/>
    <property type="match status" value="1"/>
</dbReference>
<dbReference type="Gene3D" id="3.50.30.60">
    <property type="entry name" value="LD-carboxypeptidase A C-terminal domain-like"/>
    <property type="match status" value="1"/>
</dbReference>
<dbReference type="InterPro" id="IPR027461">
    <property type="entry name" value="Carboxypeptidase_A_C_sf"/>
</dbReference>
<reference evidence="6" key="1">
    <citation type="journal article" date="2019" name="Int. J. Syst. Evol. Microbiol.">
        <title>The Global Catalogue of Microorganisms (GCM) 10K type strain sequencing project: providing services to taxonomists for standard genome sequencing and annotation.</title>
        <authorList>
            <consortium name="The Broad Institute Genomics Platform"/>
            <consortium name="The Broad Institute Genome Sequencing Center for Infectious Disease"/>
            <person name="Wu L."/>
            <person name="Ma J."/>
        </authorList>
    </citation>
    <scope>NUCLEOTIDE SEQUENCE [LARGE SCALE GENOMIC DNA]</scope>
    <source>
        <strain evidence="6">CGMCC 4.7319</strain>
    </source>
</reference>
<dbReference type="PANTHER" id="PTHR30237:SF4">
    <property type="entry name" value="LD-CARBOXYPEPTIDASE C-TERMINAL DOMAIN-CONTAINING PROTEIN"/>
    <property type="match status" value="1"/>
</dbReference>
<gene>
    <name evidence="5" type="ORF">GCM10011609_86690</name>
</gene>
<keyword evidence="2" id="KW-0378">Hydrolase</keyword>
<dbReference type="InterPro" id="IPR003507">
    <property type="entry name" value="S66_fam"/>
</dbReference>
<dbReference type="SUPFAM" id="SSF141986">
    <property type="entry name" value="LD-carboxypeptidase A C-terminal domain-like"/>
    <property type="match status" value="1"/>
</dbReference>
<dbReference type="InterPro" id="IPR040921">
    <property type="entry name" value="Peptidase_S66C"/>
</dbReference>
<dbReference type="InterPro" id="IPR027478">
    <property type="entry name" value="LdcA_N"/>
</dbReference>
<dbReference type="PIRSF" id="PIRSF028757">
    <property type="entry name" value="LD-carboxypeptidase"/>
    <property type="match status" value="1"/>
</dbReference>
<keyword evidence="6" id="KW-1185">Reference proteome</keyword>
<feature type="domain" description="LD-carboxypeptidase N-terminal" evidence="3">
    <location>
        <begin position="1"/>
        <end position="93"/>
    </location>
</feature>
<comment type="similarity">
    <text evidence="1">Belongs to the peptidase S66 family.</text>
</comment>
<dbReference type="InterPro" id="IPR029062">
    <property type="entry name" value="Class_I_gatase-like"/>
</dbReference>
<evidence type="ECO:0000313" key="5">
    <source>
        <dbReference type="EMBL" id="GGN29505.1"/>
    </source>
</evidence>
<dbReference type="Pfam" id="PF02016">
    <property type="entry name" value="Peptidase_S66"/>
    <property type="match status" value="1"/>
</dbReference>
<comment type="caution">
    <text evidence="5">The sequence shown here is derived from an EMBL/GenBank/DDBJ whole genome shotgun (WGS) entry which is preliminary data.</text>
</comment>
<proteinExistence type="inferred from homology"/>
<evidence type="ECO:0000256" key="1">
    <source>
        <dbReference type="ARBA" id="ARBA00010233"/>
    </source>
</evidence>
<protein>
    <submittedName>
        <fullName evidence="5">LD-carboxypeptidase</fullName>
    </submittedName>
</protein>
<sequence>MGFRVRIMPNARGARRWTSGTADERLADLHAAFEAPDVAGVLYSMGGQHSAQLLDGLDYGLVAANPKVFCGYSDATSLLTAVHVRTGLVTFYGPAVIPQFGELPVPYAETVDHFLAVTGVAAAAGPLPNADYQVVDLDFSRREREQRPRDRQSAPPRAALRAGAATGAALAVCLPSARDLLGTPWQPDTAGRVLFIDTPEPPYSAAAAAADIWHLRNAGLLDDLAAVVLGRPIGWTVDDVDGFLDAVVECIPTPDVPIVRDVEFGHTNPIMTIPNGIEVAVAGVEIAILDAAVR</sequence>
<name>A0ABQ2IWS2_9PSEU</name>
<dbReference type="Proteomes" id="UP000597656">
    <property type="component" value="Unassembled WGS sequence"/>
</dbReference>
<evidence type="ECO:0000259" key="4">
    <source>
        <dbReference type="Pfam" id="PF17676"/>
    </source>
</evidence>
<dbReference type="Pfam" id="PF17676">
    <property type="entry name" value="Peptidase_S66C"/>
    <property type="match status" value="1"/>
</dbReference>